<keyword evidence="1 2" id="KW-0560">Oxidoreductase</keyword>
<dbReference type="InterPro" id="IPR002347">
    <property type="entry name" value="SDR_fam"/>
</dbReference>
<evidence type="ECO:0000313" key="5">
    <source>
        <dbReference type="Proteomes" id="UP000180166"/>
    </source>
</evidence>
<dbReference type="CDD" id="cd05327">
    <property type="entry name" value="retinol-DH_like_SDR_c_like"/>
    <property type="match status" value="1"/>
</dbReference>
<accession>A0A0B8MZL7</accession>
<protein>
    <submittedName>
        <fullName evidence="2">Protochlorophyllide reductase</fullName>
        <ecNumber evidence="2">1.3.1.33</ecNumber>
    </submittedName>
    <submittedName>
        <fullName evidence="3">Short-chain dehydrogenase</fullName>
    </submittedName>
</protein>
<dbReference type="EC" id="1.3.1.33" evidence="2"/>
<dbReference type="Proteomes" id="UP000180166">
    <property type="component" value="Chromosome"/>
</dbReference>
<dbReference type="GO" id="GO:0016630">
    <property type="term" value="F:protochlorophyllide reductase activity"/>
    <property type="evidence" value="ECO:0007669"/>
    <property type="project" value="UniProtKB-EC"/>
</dbReference>
<dbReference type="Pfam" id="PF00106">
    <property type="entry name" value="adh_short"/>
    <property type="match status" value="1"/>
</dbReference>
<evidence type="ECO:0000313" key="4">
    <source>
        <dbReference type="Proteomes" id="UP000037179"/>
    </source>
</evidence>
<organism evidence="2 5">
    <name type="scientific">Nocardia seriolae</name>
    <dbReference type="NCBI Taxonomy" id="37332"/>
    <lineage>
        <taxon>Bacteria</taxon>
        <taxon>Bacillati</taxon>
        <taxon>Actinomycetota</taxon>
        <taxon>Actinomycetes</taxon>
        <taxon>Mycobacteriales</taxon>
        <taxon>Nocardiaceae</taxon>
        <taxon>Nocardia</taxon>
    </lineage>
</organism>
<dbReference type="SUPFAM" id="SSF51735">
    <property type="entry name" value="NAD(P)-binding Rossmann-fold domains"/>
    <property type="match status" value="1"/>
</dbReference>
<gene>
    <name evidence="2" type="ORF">NS506_07812</name>
    <name evidence="3" type="ORF">NSK11_contig00005-0123</name>
</gene>
<dbReference type="PRINTS" id="PR00081">
    <property type="entry name" value="GDHRDH"/>
</dbReference>
<dbReference type="Gene3D" id="3.40.50.720">
    <property type="entry name" value="NAD(P)-binding Rossmann-like Domain"/>
    <property type="match status" value="1"/>
</dbReference>
<proteinExistence type="predicted"/>
<dbReference type="EMBL" id="CP017839">
    <property type="protein sequence ID" value="APB01830.1"/>
    <property type="molecule type" value="Genomic_DNA"/>
</dbReference>
<dbReference type="RefSeq" id="WP_033085475.1">
    <property type="nucleotide sequence ID" value="NZ_AP017900.1"/>
</dbReference>
<reference evidence="2 5" key="3">
    <citation type="submission" date="2016-10" db="EMBL/GenBank/DDBJ databases">
        <title>Genome sequence of Nocardia seriolae strain EM150506, isolated from Anguila japonica.</title>
        <authorList>
            <person name="Han H.-J."/>
        </authorList>
    </citation>
    <scope>NUCLEOTIDE SEQUENCE [LARGE SCALE GENOMIC DNA]</scope>
    <source>
        <strain evidence="2 5">EM150506</strain>
    </source>
</reference>
<evidence type="ECO:0000256" key="1">
    <source>
        <dbReference type="ARBA" id="ARBA00023002"/>
    </source>
</evidence>
<dbReference type="KEGG" id="nsr:NS506_07812"/>
<evidence type="ECO:0000313" key="3">
    <source>
        <dbReference type="EMBL" id="GAP26394.1"/>
    </source>
</evidence>
<dbReference type="PANTHER" id="PTHR43157:SF31">
    <property type="entry name" value="PHOSPHATIDYLINOSITOL-GLYCAN BIOSYNTHESIS CLASS F PROTEIN"/>
    <property type="match status" value="1"/>
</dbReference>
<reference evidence="3 4" key="2">
    <citation type="journal article" date="2016" name="Genome Announc.">
        <title>Draft Genome Sequence of Erythromycin- and Oxytetracycline-Sensitive Nocardia seriolae Strain U-1 (NBRC 110359).</title>
        <authorList>
            <person name="Imajoh M."/>
            <person name="Sukeda M."/>
            <person name="Shimizu M."/>
            <person name="Yamane J."/>
            <person name="Ohnishi K."/>
            <person name="Oshima S."/>
        </authorList>
    </citation>
    <scope>NUCLEOTIDE SEQUENCE [LARGE SCALE GENOMIC DNA]</scope>
    <source>
        <strain evidence="3 4">U-1</strain>
    </source>
</reference>
<reference evidence="4" key="1">
    <citation type="submission" date="2015-07" db="EMBL/GenBank/DDBJ databases">
        <title>Nocardia seriolae U-1 whole genome shotgun sequence.</title>
        <authorList>
            <person name="Imajoh M."/>
            <person name="Fukumoto Y."/>
            <person name="Sukeda M."/>
            <person name="Yamane J."/>
            <person name="Yamasaki K."/>
            <person name="Shimizu M."/>
            <person name="Ohnishi K."/>
            <person name="Oshima S."/>
        </authorList>
    </citation>
    <scope>NUCLEOTIDE SEQUENCE [LARGE SCALE GENOMIC DNA]</scope>
    <source>
        <strain evidence="4">U-1</strain>
    </source>
</reference>
<dbReference type="NCBIfam" id="NF004846">
    <property type="entry name" value="PRK06197.1"/>
    <property type="match status" value="1"/>
</dbReference>
<dbReference type="GeneID" id="93372258"/>
<dbReference type="OrthoDB" id="4449798at2"/>
<name>A0A0B8MZL7_9NOCA</name>
<dbReference type="InterPro" id="IPR036291">
    <property type="entry name" value="NAD(P)-bd_dom_sf"/>
</dbReference>
<dbReference type="AlphaFoldDB" id="A0A0B8MZL7"/>
<dbReference type="EMBL" id="BBYQ01000005">
    <property type="protein sequence ID" value="GAP26394.1"/>
    <property type="molecule type" value="Genomic_DNA"/>
</dbReference>
<dbReference type="PANTHER" id="PTHR43157">
    <property type="entry name" value="PHOSPHATIDYLINOSITOL-GLYCAN BIOSYNTHESIS CLASS F PROTEIN-RELATED"/>
    <property type="match status" value="1"/>
</dbReference>
<evidence type="ECO:0000313" key="2">
    <source>
        <dbReference type="EMBL" id="APB01830.1"/>
    </source>
</evidence>
<keyword evidence="4" id="KW-1185">Reference proteome</keyword>
<sequence>MSGWDISDIPDQAGRTVIVTGANSGLGAVTARALAGAGARVIMACRNELKGRAVASEIGPNTAVRRLDLADLSSIHEFADAIDGADVLINNAGVMAVPLKRTADGFEMQVGTNHLGHFALTGLLLDKIRDRVVTLTSGMHAVGRIDLEDLNWERRSYQRWAAYGQSKLANLMFARELQRRLTAAGSSKVSVAAHPGYAATELQGHTESLYDTLMSIGNRIFAQSAEMGALPTLFAATAEVEPGGFYGPTGLRGMRGYPGPSTSTAASKDEVTARRLWELSEQLTKVNYPFVRK</sequence>
<dbReference type="Proteomes" id="UP000037179">
    <property type="component" value="Unassembled WGS sequence"/>
</dbReference>